<dbReference type="AlphaFoldDB" id="D5XEZ5"/>
<dbReference type="FunFam" id="3.30.1360.40:FF:000001">
    <property type="entry name" value="Ribosome-recycling factor"/>
    <property type="match status" value="1"/>
</dbReference>
<evidence type="ECO:0000313" key="8">
    <source>
        <dbReference type="Proteomes" id="UP000002377"/>
    </source>
</evidence>
<dbReference type="KEGG" id="tjr:TherJR_1359"/>
<evidence type="ECO:0000259" key="6">
    <source>
        <dbReference type="Pfam" id="PF01765"/>
    </source>
</evidence>
<dbReference type="InterPro" id="IPR036191">
    <property type="entry name" value="RRF_sf"/>
</dbReference>
<name>D5XEZ5_THEPJ</name>
<dbReference type="SUPFAM" id="SSF55194">
    <property type="entry name" value="Ribosome recycling factor, RRF"/>
    <property type="match status" value="1"/>
</dbReference>
<evidence type="ECO:0000256" key="3">
    <source>
        <dbReference type="ARBA" id="ARBA00022490"/>
    </source>
</evidence>
<dbReference type="RefSeq" id="WP_013120234.1">
    <property type="nucleotide sequence ID" value="NC_014152.1"/>
</dbReference>
<dbReference type="GO" id="GO:0043023">
    <property type="term" value="F:ribosomal large subunit binding"/>
    <property type="evidence" value="ECO:0007669"/>
    <property type="project" value="TreeGrafter"/>
</dbReference>
<dbReference type="Proteomes" id="UP000002377">
    <property type="component" value="Chromosome"/>
</dbReference>
<organism evidence="7 8">
    <name type="scientific">Thermincola potens (strain JR)</name>
    <dbReference type="NCBI Taxonomy" id="635013"/>
    <lineage>
        <taxon>Bacteria</taxon>
        <taxon>Bacillati</taxon>
        <taxon>Bacillota</taxon>
        <taxon>Clostridia</taxon>
        <taxon>Eubacteriales</taxon>
        <taxon>Thermincolaceae</taxon>
        <taxon>Thermincola</taxon>
    </lineage>
</organism>
<dbReference type="EMBL" id="CP002028">
    <property type="protein sequence ID" value="ADG82216.1"/>
    <property type="molecule type" value="Genomic_DNA"/>
</dbReference>
<accession>D5XEZ5</accession>
<sequence length="185" mass="21215">MVKDIINEAEDRMRKAVEALRKDLATLRTGRATPALLEKIQVDYYGVPTPINQMAKVSAPEPRLLVIQPWDKSVLGEIEKAIMKSDLGLTPNNDGTVIRLNIPQLTQERRAELVKICKKKAEDGRVAIRNIRRDANDQLKEFEKSGDISEDDNRRGQEEIQKLTDKYIKEVDQLLEHKEQEIMEV</sequence>
<keyword evidence="3 5" id="KW-0963">Cytoplasm</keyword>
<dbReference type="Gene3D" id="1.10.132.20">
    <property type="entry name" value="Ribosome-recycling factor"/>
    <property type="match status" value="1"/>
</dbReference>
<evidence type="ECO:0000313" key="7">
    <source>
        <dbReference type="EMBL" id="ADG82216.1"/>
    </source>
</evidence>
<dbReference type="NCBIfam" id="TIGR00496">
    <property type="entry name" value="frr"/>
    <property type="match status" value="1"/>
</dbReference>
<evidence type="ECO:0000256" key="1">
    <source>
        <dbReference type="ARBA" id="ARBA00004496"/>
    </source>
</evidence>
<dbReference type="InterPro" id="IPR023584">
    <property type="entry name" value="Ribosome_recyc_fac_dom"/>
</dbReference>
<dbReference type="Gene3D" id="3.30.1360.40">
    <property type="match status" value="1"/>
</dbReference>
<dbReference type="GO" id="GO:0005737">
    <property type="term" value="C:cytoplasm"/>
    <property type="evidence" value="ECO:0007669"/>
    <property type="project" value="UniProtKB-SubCell"/>
</dbReference>
<dbReference type="PANTHER" id="PTHR20982:SF3">
    <property type="entry name" value="MITOCHONDRIAL RIBOSOME RECYCLING FACTOR PSEUDO 1"/>
    <property type="match status" value="1"/>
</dbReference>
<dbReference type="Pfam" id="PF01765">
    <property type="entry name" value="RRF"/>
    <property type="match status" value="1"/>
</dbReference>
<comment type="similarity">
    <text evidence="2 5">Belongs to the RRF family.</text>
</comment>
<evidence type="ECO:0000256" key="5">
    <source>
        <dbReference type="HAMAP-Rule" id="MF_00040"/>
    </source>
</evidence>
<protein>
    <recommendedName>
        <fullName evidence="5">Ribosome-recycling factor</fullName>
        <shortName evidence="5">RRF</shortName>
    </recommendedName>
    <alternativeName>
        <fullName evidence="5">Ribosome-releasing factor</fullName>
    </alternativeName>
</protein>
<dbReference type="FunFam" id="1.10.132.20:FF:000001">
    <property type="entry name" value="Ribosome-recycling factor"/>
    <property type="match status" value="1"/>
</dbReference>
<keyword evidence="8" id="KW-1185">Reference proteome</keyword>
<dbReference type="HOGENOM" id="CLU_073981_2_0_9"/>
<dbReference type="STRING" id="635013.TherJR_1359"/>
<keyword evidence="4 5" id="KW-0648">Protein biosynthesis</keyword>
<dbReference type="PANTHER" id="PTHR20982">
    <property type="entry name" value="RIBOSOME RECYCLING FACTOR"/>
    <property type="match status" value="1"/>
</dbReference>
<comment type="function">
    <text evidence="5">Responsible for the release of ribosomes from messenger RNA at the termination of protein biosynthesis. May increase the efficiency of translation by recycling ribosomes from one round of translation to another.</text>
</comment>
<feature type="domain" description="Ribosome recycling factor" evidence="6">
    <location>
        <begin position="20"/>
        <end position="183"/>
    </location>
</feature>
<reference evidence="7 8" key="1">
    <citation type="submission" date="2010-05" db="EMBL/GenBank/DDBJ databases">
        <title>Complete sequence of Thermincola sp. JR.</title>
        <authorList>
            <consortium name="US DOE Joint Genome Institute"/>
            <person name="Lucas S."/>
            <person name="Copeland A."/>
            <person name="Lapidus A."/>
            <person name="Cheng J.-F."/>
            <person name="Bruce D."/>
            <person name="Goodwin L."/>
            <person name="Pitluck S."/>
            <person name="Chertkov O."/>
            <person name="Detter J.C."/>
            <person name="Han C."/>
            <person name="Tapia R."/>
            <person name="Land M."/>
            <person name="Hauser L."/>
            <person name="Kyrpides N."/>
            <person name="Mikhailova N."/>
            <person name="Hazen T.C."/>
            <person name="Woyke T."/>
        </authorList>
    </citation>
    <scope>NUCLEOTIDE SEQUENCE [LARGE SCALE GENOMIC DNA]</scope>
    <source>
        <strain evidence="7 8">JR</strain>
    </source>
</reference>
<dbReference type="OrthoDB" id="9804006at2"/>
<dbReference type="InterPro" id="IPR002661">
    <property type="entry name" value="Ribosome_recyc_fac"/>
</dbReference>
<dbReference type="eggNOG" id="COG0233">
    <property type="taxonomic scope" value="Bacteria"/>
</dbReference>
<comment type="subcellular location">
    <subcellularLocation>
        <location evidence="1 5">Cytoplasm</location>
    </subcellularLocation>
</comment>
<proteinExistence type="inferred from homology"/>
<gene>
    <name evidence="5" type="primary">frr</name>
    <name evidence="7" type="ordered locus">TherJR_1359</name>
</gene>
<evidence type="ECO:0000256" key="2">
    <source>
        <dbReference type="ARBA" id="ARBA00005912"/>
    </source>
</evidence>
<dbReference type="HAMAP" id="MF_00040">
    <property type="entry name" value="RRF"/>
    <property type="match status" value="1"/>
</dbReference>
<dbReference type="CDD" id="cd00520">
    <property type="entry name" value="RRF"/>
    <property type="match status" value="1"/>
</dbReference>
<dbReference type="GO" id="GO:0006415">
    <property type="term" value="P:translational termination"/>
    <property type="evidence" value="ECO:0007669"/>
    <property type="project" value="UniProtKB-UniRule"/>
</dbReference>
<evidence type="ECO:0000256" key="4">
    <source>
        <dbReference type="ARBA" id="ARBA00022917"/>
    </source>
</evidence>